<dbReference type="CDD" id="cd00093">
    <property type="entry name" value="HTH_XRE"/>
    <property type="match status" value="1"/>
</dbReference>
<feature type="domain" description="HTH cro/C1-type" evidence="2">
    <location>
        <begin position="35"/>
        <end position="91"/>
    </location>
</feature>
<dbReference type="GO" id="GO:0003677">
    <property type="term" value="F:DNA binding"/>
    <property type="evidence" value="ECO:0007669"/>
    <property type="project" value="UniProtKB-KW"/>
</dbReference>
<reference evidence="3" key="1">
    <citation type="submission" date="2020-07" db="EMBL/GenBank/DDBJ databases">
        <title>Huge and variable diversity of episymbiotic CPR bacteria and DPANN archaea in groundwater ecosystems.</title>
        <authorList>
            <person name="He C.Y."/>
            <person name="Keren R."/>
            <person name="Whittaker M."/>
            <person name="Farag I.F."/>
            <person name="Doudna J."/>
            <person name="Cate J.H.D."/>
            <person name="Banfield J.F."/>
        </authorList>
    </citation>
    <scope>NUCLEOTIDE SEQUENCE</scope>
    <source>
        <strain evidence="3">NC_groundwater_1482_Ag_S-0.65um_47_24</strain>
    </source>
</reference>
<sequence length="94" mass="11070">MRSDLEKHIEKLLTDKEFKIYFEKTEAKRKIAQEITALRKSHNMTQEQLAREVNTSQQAISRLESPNNKRLPSLEFLDRIAKAFNKKLVISLQN</sequence>
<gene>
    <name evidence="3" type="ORF">HY730_08640</name>
</gene>
<evidence type="ECO:0000256" key="1">
    <source>
        <dbReference type="ARBA" id="ARBA00023125"/>
    </source>
</evidence>
<proteinExistence type="predicted"/>
<dbReference type="Gene3D" id="1.10.260.40">
    <property type="entry name" value="lambda repressor-like DNA-binding domains"/>
    <property type="match status" value="1"/>
</dbReference>
<name>A0A933GMP1_UNCTE</name>
<dbReference type="InterPro" id="IPR001387">
    <property type="entry name" value="Cro/C1-type_HTH"/>
</dbReference>
<comment type="caution">
    <text evidence="3">The sequence shown here is derived from an EMBL/GenBank/DDBJ whole genome shotgun (WGS) entry which is preliminary data.</text>
</comment>
<organism evidence="3 4">
    <name type="scientific">Tectimicrobiota bacterium</name>
    <dbReference type="NCBI Taxonomy" id="2528274"/>
    <lineage>
        <taxon>Bacteria</taxon>
        <taxon>Pseudomonadati</taxon>
        <taxon>Nitrospinota/Tectimicrobiota group</taxon>
        <taxon>Candidatus Tectimicrobiota</taxon>
    </lineage>
</organism>
<dbReference type="PROSITE" id="PS50943">
    <property type="entry name" value="HTH_CROC1"/>
    <property type="match status" value="1"/>
</dbReference>
<dbReference type="InterPro" id="IPR010982">
    <property type="entry name" value="Lambda_DNA-bd_dom_sf"/>
</dbReference>
<accession>A0A933GMP1</accession>
<evidence type="ECO:0000313" key="3">
    <source>
        <dbReference type="EMBL" id="MBI4596427.1"/>
    </source>
</evidence>
<dbReference type="Proteomes" id="UP000772181">
    <property type="component" value="Unassembled WGS sequence"/>
</dbReference>
<protein>
    <submittedName>
        <fullName evidence="3">Helix-turn-helix transcriptional regulator</fullName>
    </submittedName>
</protein>
<dbReference type="SMART" id="SM00530">
    <property type="entry name" value="HTH_XRE"/>
    <property type="match status" value="1"/>
</dbReference>
<dbReference type="PANTHER" id="PTHR46558:SF4">
    <property type="entry name" value="DNA-BIDING PHAGE PROTEIN"/>
    <property type="match status" value="1"/>
</dbReference>
<dbReference type="SUPFAM" id="SSF47413">
    <property type="entry name" value="lambda repressor-like DNA-binding domains"/>
    <property type="match status" value="1"/>
</dbReference>
<dbReference type="AlphaFoldDB" id="A0A933GMP1"/>
<evidence type="ECO:0000313" key="4">
    <source>
        <dbReference type="Proteomes" id="UP000772181"/>
    </source>
</evidence>
<keyword evidence="1" id="KW-0238">DNA-binding</keyword>
<dbReference type="Pfam" id="PF01381">
    <property type="entry name" value="HTH_3"/>
    <property type="match status" value="1"/>
</dbReference>
<evidence type="ECO:0000259" key="2">
    <source>
        <dbReference type="PROSITE" id="PS50943"/>
    </source>
</evidence>
<dbReference type="PANTHER" id="PTHR46558">
    <property type="entry name" value="TRACRIPTIONAL REGULATORY PROTEIN-RELATED-RELATED"/>
    <property type="match status" value="1"/>
</dbReference>
<dbReference type="EMBL" id="JACQWF010000380">
    <property type="protein sequence ID" value="MBI4596427.1"/>
    <property type="molecule type" value="Genomic_DNA"/>
</dbReference>